<evidence type="ECO:0000313" key="2">
    <source>
        <dbReference type="EMBL" id="KJL45589.1"/>
    </source>
</evidence>
<dbReference type="RefSeq" id="WP_045296208.1">
    <property type="nucleotide sequence ID" value="NZ_JYJA01000015.1"/>
</dbReference>
<proteinExistence type="predicted"/>
<keyword evidence="3" id="KW-1185">Reference proteome</keyword>
<organism evidence="2 3">
    <name type="scientific">Microbacterium trichothecenolyticum</name>
    <name type="common">Aureobacterium trichothecenolyticum</name>
    <dbReference type="NCBI Taxonomy" id="69370"/>
    <lineage>
        <taxon>Bacteria</taxon>
        <taxon>Bacillati</taxon>
        <taxon>Actinomycetota</taxon>
        <taxon>Actinomycetes</taxon>
        <taxon>Micrococcales</taxon>
        <taxon>Microbacteriaceae</taxon>
        <taxon>Microbacterium</taxon>
    </lineage>
</organism>
<dbReference type="AlphaFoldDB" id="A0A0M2HMD6"/>
<dbReference type="Proteomes" id="UP000034098">
    <property type="component" value="Unassembled WGS sequence"/>
</dbReference>
<accession>A0A0M2HMD6</accession>
<dbReference type="OrthoDB" id="10003164at2"/>
<evidence type="ECO:0000313" key="3">
    <source>
        <dbReference type="Proteomes" id="UP000034098"/>
    </source>
</evidence>
<dbReference type="PATRIC" id="fig|69370.6.peg.148"/>
<feature type="region of interest" description="Disordered" evidence="1">
    <location>
        <begin position="83"/>
        <end position="124"/>
    </location>
</feature>
<gene>
    <name evidence="2" type="ORF">RS82_00141</name>
</gene>
<evidence type="ECO:0008006" key="4">
    <source>
        <dbReference type="Google" id="ProtNLM"/>
    </source>
</evidence>
<evidence type="ECO:0000256" key="1">
    <source>
        <dbReference type="SAM" id="MobiDB-lite"/>
    </source>
</evidence>
<comment type="caution">
    <text evidence="2">The sequence shown here is derived from an EMBL/GenBank/DDBJ whole genome shotgun (WGS) entry which is preliminary data.</text>
</comment>
<dbReference type="EMBL" id="JYJA01000015">
    <property type="protein sequence ID" value="KJL45589.1"/>
    <property type="molecule type" value="Genomic_DNA"/>
</dbReference>
<name>A0A0M2HMD6_MICTR</name>
<sequence>MAIVTVEGTVSRINQNGVGFGVKESWQGREGREAHRYWSAWMPDNVPVQVVVGDAVKITGPLRTQVDRDPRFVAHTVSNAKVEITRENGPRSWAPDNGQPPADEYPPDDPYADGTAWSTAQVPA</sequence>
<protein>
    <recommendedName>
        <fullName evidence="4">Single-stranded DNA-binding protein</fullName>
    </recommendedName>
</protein>
<reference evidence="2 3" key="1">
    <citation type="submission" date="2015-02" db="EMBL/GenBank/DDBJ databases">
        <title>Draft genome sequences of ten Microbacterium spp. with emphasis on heavy metal contaminated environments.</title>
        <authorList>
            <person name="Corretto E."/>
        </authorList>
    </citation>
    <scope>NUCLEOTIDE SEQUENCE [LARGE SCALE GENOMIC DNA]</scope>
    <source>
        <strain evidence="2 3">DSM 8608</strain>
    </source>
</reference>